<dbReference type="InterPro" id="IPR010730">
    <property type="entry name" value="HET"/>
</dbReference>
<reference evidence="2 3" key="1">
    <citation type="submission" date="2018-10" db="EMBL/GenBank/DDBJ databases">
        <title>Pan-genome distribution and transcriptional activeness of fungal secondary metabolism genes in Aspergillus section Fumigati.</title>
        <authorList>
            <person name="Takahashi H."/>
            <person name="Umemura M."/>
            <person name="Ninomiya A."/>
            <person name="Kusuya Y."/>
            <person name="Urayama S."/>
            <person name="Shimizu M."/>
            <person name="Watanabe A."/>
            <person name="Kamei K."/>
            <person name="Yaguchi T."/>
            <person name="Hagiwara D."/>
        </authorList>
    </citation>
    <scope>NUCLEOTIDE SEQUENCE [LARGE SCALE GENOMIC DNA]</scope>
    <source>
        <strain evidence="2 3">IFM 55266</strain>
    </source>
</reference>
<evidence type="ECO:0000313" key="2">
    <source>
        <dbReference type="EMBL" id="GIJ85960.1"/>
    </source>
</evidence>
<dbReference type="PANTHER" id="PTHR33112">
    <property type="entry name" value="DOMAIN PROTEIN, PUTATIVE-RELATED"/>
    <property type="match status" value="1"/>
</dbReference>
<dbReference type="RefSeq" id="XP_043156707.1">
    <property type="nucleotide sequence ID" value="XM_043300772.1"/>
</dbReference>
<dbReference type="EMBL" id="BHVY01000003">
    <property type="protein sequence ID" value="GIJ85960.1"/>
    <property type="molecule type" value="Genomic_DNA"/>
</dbReference>
<evidence type="ECO:0000259" key="1">
    <source>
        <dbReference type="Pfam" id="PF06985"/>
    </source>
</evidence>
<keyword evidence="3" id="KW-1185">Reference proteome</keyword>
<dbReference type="Proteomes" id="UP001043456">
    <property type="component" value="Unassembled WGS sequence"/>
</dbReference>
<evidence type="ECO:0000313" key="3">
    <source>
        <dbReference type="Proteomes" id="UP001043456"/>
    </source>
</evidence>
<organism evidence="2 3">
    <name type="scientific">Aspergillus pseudoviridinutans</name>
    <dbReference type="NCBI Taxonomy" id="1517512"/>
    <lineage>
        <taxon>Eukaryota</taxon>
        <taxon>Fungi</taxon>
        <taxon>Dikarya</taxon>
        <taxon>Ascomycota</taxon>
        <taxon>Pezizomycotina</taxon>
        <taxon>Eurotiomycetes</taxon>
        <taxon>Eurotiomycetidae</taxon>
        <taxon>Eurotiales</taxon>
        <taxon>Aspergillaceae</taxon>
        <taxon>Aspergillus</taxon>
        <taxon>Aspergillus subgen. Fumigati</taxon>
    </lineage>
</organism>
<feature type="domain" description="Heterokaryon incompatibility" evidence="1">
    <location>
        <begin position="219"/>
        <end position="371"/>
    </location>
</feature>
<dbReference type="Pfam" id="PF06985">
    <property type="entry name" value="HET"/>
    <property type="match status" value="1"/>
</dbReference>
<proteinExistence type="predicted"/>
<accession>A0A9P3EUP0</accession>
<gene>
    <name evidence="2" type="ORF">Asppvi_004831</name>
</gene>
<dbReference type="OrthoDB" id="5125733at2759"/>
<dbReference type="AlphaFoldDB" id="A0A9P3EUP0"/>
<sequence length="371" mass="40464">MSSPVLCDWCQTTVFDKHLLAVIDRGTAPLFEYQGPFAATIDPGAYFGNQNALAGFQRSYRQNTELLLQNASRGGLLADFEFSITIQDAWKWSTVTVAADGNEDTNPICYFRVYRTISPTTLAFSGSAFGNPQIPEQDGDISPANGNLLQHGSSLSQQLARDGRALRALINDCTANHPNCKPREGLDLPSILLEVSGTSMSPTVRLVKVSDVKVVPIRYVCLSYYWGGTQPNMTTTSRLDSYIAGIDTAKIPETILDAIRVTISMGYQYLWVDAFCIVQDSGPSKIAELGKMASIFSGAVCTICVMSAKTATEGFLRQAYPDSSEGQSIHTWHADICDTTSQGAAAVLEIQSNFSQQDLFDSPILERGWTF</sequence>
<name>A0A9P3EUP0_9EURO</name>
<comment type="caution">
    <text evidence="2">The sequence shown here is derived from an EMBL/GenBank/DDBJ whole genome shotgun (WGS) entry which is preliminary data.</text>
</comment>
<dbReference type="PANTHER" id="PTHR33112:SF16">
    <property type="entry name" value="HETEROKARYON INCOMPATIBILITY DOMAIN-CONTAINING PROTEIN"/>
    <property type="match status" value="1"/>
</dbReference>
<dbReference type="GeneID" id="67003443"/>
<protein>
    <recommendedName>
        <fullName evidence="1">Heterokaryon incompatibility domain-containing protein</fullName>
    </recommendedName>
</protein>